<dbReference type="Proteomes" id="UP000051751">
    <property type="component" value="Unassembled WGS sequence"/>
</dbReference>
<feature type="transmembrane region" description="Helical" evidence="1">
    <location>
        <begin position="50"/>
        <end position="68"/>
    </location>
</feature>
<evidence type="ECO:0000313" key="5">
    <source>
        <dbReference type="Proteomes" id="UP000051751"/>
    </source>
</evidence>
<sequence length="162" mass="17830">MDKQLKLLAHFKDEDARITQMIADQQTEQQYKHTQTLKFNQERKTKRRQVYVVTFLVGAACGLFSQGGGIVRGLIIGVLCLAVAFVLSAYFLMPTLKVPAADGKDPVTEKHVQTIQAEESALAAQKGYPQDQLGNGSPAMLYHLLDSGQAADWPAAIKQLDL</sequence>
<reference evidence="4 5" key="1">
    <citation type="journal article" date="2015" name="Genome Announc.">
        <title>Expanding the biotechnology potential of lactobacilli through comparative genomics of 213 strains and associated genera.</title>
        <authorList>
            <person name="Sun Z."/>
            <person name="Harris H.M."/>
            <person name="McCann A."/>
            <person name="Guo C."/>
            <person name="Argimon S."/>
            <person name="Zhang W."/>
            <person name="Yang X."/>
            <person name="Jeffery I.B."/>
            <person name="Cooney J.C."/>
            <person name="Kagawa T.F."/>
            <person name="Liu W."/>
            <person name="Song Y."/>
            <person name="Salvetti E."/>
            <person name="Wrobel A."/>
            <person name="Rasinkangas P."/>
            <person name="Parkhill J."/>
            <person name="Rea M.C."/>
            <person name="O'Sullivan O."/>
            <person name="Ritari J."/>
            <person name="Douillard F.P."/>
            <person name="Paul Ross R."/>
            <person name="Yang R."/>
            <person name="Briner A.E."/>
            <person name="Felis G.E."/>
            <person name="de Vos W.M."/>
            <person name="Barrangou R."/>
            <person name="Klaenhammer T.R."/>
            <person name="Caufield P.W."/>
            <person name="Cui Y."/>
            <person name="Zhang H."/>
            <person name="O'Toole P.W."/>
        </authorList>
    </citation>
    <scope>NUCLEOTIDE SEQUENCE [LARGE SCALE GENOMIC DNA]</scope>
    <source>
        <strain evidence="2 5">ATCC BAA-66</strain>
        <strain evidence="3 4">DSM 13344</strain>
    </source>
</reference>
<keyword evidence="4" id="KW-1185">Reference proteome</keyword>
<keyword evidence="1" id="KW-1133">Transmembrane helix</keyword>
<dbReference type="Proteomes" id="UP000051645">
    <property type="component" value="Unassembled WGS sequence"/>
</dbReference>
<keyword evidence="1" id="KW-0812">Transmembrane</keyword>
<feature type="transmembrane region" description="Helical" evidence="1">
    <location>
        <begin position="74"/>
        <end position="93"/>
    </location>
</feature>
<gene>
    <name evidence="2" type="ORF">IV38_GL001664</name>
    <name evidence="3" type="ORF">IV40_GL001551</name>
</gene>
<dbReference type="EMBL" id="JQAT01000004">
    <property type="protein sequence ID" value="KRN28210.1"/>
    <property type="molecule type" value="Genomic_DNA"/>
</dbReference>
<dbReference type="STRING" id="81857.IV38_GL001664"/>
<accession>A0A0R2FQY2</accession>
<evidence type="ECO:0000313" key="4">
    <source>
        <dbReference type="Proteomes" id="UP000051645"/>
    </source>
</evidence>
<comment type="caution">
    <text evidence="3">The sequence shown here is derived from an EMBL/GenBank/DDBJ whole genome shotgun (WGS) entry which is preliminary data.</text>
</comment>
<evidence type="ECO:0000313" key="3">
    <source>
        <dbReference type="EMBL" id="KRN30914.1"/>
    </source>
</evidence>
<evidence type="ECO:0000313" key="2">
    <source>
        <dbReference type="EMBL" id="KRN28210.1"/>
    </source>
</evidence>
<keyword evidence="1" id="KW-0472">Membrane</keyword>
<name>A0A0R2FQY2_9LACO</name>
<evidence type="ECO:0000256" key="1">
    <source>
        <dbReference type="SAM" id="Phobius"/>
    </source>
</evidence>
<protein>
    <submittedName>
        <fullName evidence="3">Uncharacterized protein</fullName>
    </submittedName>
</protein>
<organism evidence="3 4">
    <name type="scientific">Lactobacillus selangorensis</name>
    <dbReference type="NCBI Taxonomy" id="81857"/>
    <lineage>
        <taxon>Bacteria</taxon>
        <taxon>Bacillati</taxon>
        <taxon>Bacillota</taxon>
        <taxon>Bacilli</taxon>
        <taxon>Lactobacillales</taxon>
        <taxon>Lactobacillaceae</taxon>
        <taxon>Lactobacillus</taxon>
    </lineage>
</organism>
<dbReference type="PATRIC" id="fig|81857.3.peg.1675"/>
<proteinExistence type="predicted"/>
<dbReference type="AlphaFoldDB" id="A0A0R2FQY2"/>
<dbReference type="EMBL" id="JQAZ01000005">
    <property type="protein sequence ID" value="KRN30914.1"/>
    <property type="molecule type" value="Genomic_DNA"/>
</dbReference>